<keyword evidence="3" id="KW-0479">Metal-binding</keyword>
<evidence type="ECO:0000256" key="2">
    <source>
        <dbReference type="ARBA" id="ARBA00012925"/>
    </source>
</evidence>
<feature type="compositionally biased region" description="Low complexity" evidence="7">
    <location>
        <begin position="268"/>
        <end position="282"/>
    </location>
</feature>
<dbReference type="InterPro" id="IPR001148">
    <property type="entry name" value="CA_dom"/>
</dbReference>
<feature type="compositionally biased region" description="Low complexity" evidence="7">
    <location>
        <begin position="25"/>
        <end position="39"/>
    </location>
</feature>
<reference evidence="9" key="1">
    <citation type="submission" date="2021-01" db="EMBL/GenBank/DDBJ databases">
        <authorList>
            <person name="Corre E."/>
            <person name="Pelletier E."/>
            <person name="Niang G."/>
            <person name="Scheremetjew M."/>
            <person name="Finn R."/>
            <person name="Kale V."/>
            <person name="Holt S."/>
            <person name="Cochrane G."/>
            <person name="Meng A."/>
            <person name="Brown T."/>
            <person name="Cohen L."/>
        </authorList>
    </citation>
    <scope>NUCLEOTIDE SEQUENCE</scope>
    <source>
        <strain evidence="9">GSO104</strain>
    </source>
</reference>
<accession>A0A7S4QHJ5</accession>
<evidence type="ECO:0000256" key="4">
    <source>
        <dbReference type="ARBA" id="ARBA00022833"/>
    </source>
</evidence>
<dbReference type="SMART" id="SM01057">
    <property type="entry name" value="Carb_anhydrase"/>
    <property type="match status" value="1"/>
</dbReference>
<feature type="domain" description="Alpha-carbonic anhydrase" evidence="8">
    <location>
        <begin position="398"/>
        <end position="729"/>
    </location>
</feature>
<dbReference type="InterPro" id="IPR036398">
    <property type="entry name" value="CA_dom_sf"/>
</dbReference>
<comment type="catalytic activity">
    <reaction evidence="6">
        <text>hydrogencarbonate + H(+) = CO2 + H2O</text>
        <dbReference type="Rhea" id="RHEA:10748"/>
        <dbReference type="ChEBI" id="CHEBI:15377"/>
        <dbReference type="ChEBI" id="CHEBI:15378"/>
        <dbReference type="ChEBI" id="CHEBI:16526"/>
        <dbReference type="ChEBI" id="CHEBI:17544"/>
        <dbReference type="EC" id="4.2.1.1"/>
    </reaction>
</comment>
<evidence type="ECO:0000256" key="7">
    <source>
        <dbReference type="SAM" id="MobiDB-lite"/>
    </source>
</evidence>
<organism evidence="9">
    <name type="scientific">Ditylum brightwellii</name>
    <dbReference type="NCBI Taxonomy" id="49249"/>
    <lineage>
        <taxon>Eukaryota</taxon>
        <taxon>Sar</taxon>
        <taxon>Stramenopiles</taxon>
        <taxon>Ochrophyta</taxon>
        <taxon>Bacillariophyta</taxon>
        <taxon>Mediophyceae</taxon>
        <taxon>Lithodesmiophycidae</taxon>
        <taxon>Lithodesmiales</taxon>
        <taxon>Lithodesmiaceae</taxon>
        <taxon>Ditylum</taxon>
    </lineage>
</organism>
<feature type="region of interest" description="Disordered" evidence="7">
    <location>
        <begin position="260"/>
        <end position="352"/>
    </location>
</feature>
<evidence type="ECO:0000256" key="6">
    <source>
        <dbReference type="ARBA" id="ARBA00048348"/>
    </source>
</evidence>
<evidence type="ECO:0000256" key="3">
    <source>
        <dbReference type="ARBA" id="ARBA00022723"/>
    </source>
</evidence>
<proteinExistence type="inferred from homology"/>
<dbReference type="Pfam" id="PF00194">
    <property type="entry name" value="Carb_anhydrase"/>
    <property type="match status" value="1"/>
</dbReference>
<comment type="similarity">
    <text evidence="1">Belongs to the alpha-carbonic anhydrase family.</text>
</comment>
<feature type="compositionally biased region" description="Polar residues" evidence="7">
    <location>
        <begin position="290"/>
        <end position="318"/>
    </location>
</feature>
<dbReference type="AlphaFoldDB" id="A0A7S4QHJ5"/>
<dbReference type="PROSITE" id="PS51144">
    <property type="entry name" value="ALPHA_CA_2"/>
    <property type="match status" value="1"/>
</dbReference>
<protein>
    <recommendedName>
        <fullName evidence="2">carbonic anhydrase</fullName>
        <ecNumber evidence="2">4.2.1.1</ecNumber>
    </recommendedName>
</protein>
<keyword evidence="5" id="KW-0456">Lyase</keyword>
<dbReference type="GO" id="GO:0004089">
    <property type="term" value="F:carbonate dehydratase activity"/>
    <property type="evidence" value="ECO:0007669"/>
    <property type="project" value="UniProtKB-EC"/>
</dbReference>
<sequence length="747" mass="82724">MNCGGESNPLFLETSDPSFPPTFHPSGSPSDIPSSVPSDAPSPFPSHTPSTAATTIDMLPIPPQMLNISPPPSVSPSITPSTSPSMLRSLSPSSSPTNHPTQSPTPKPTKRPTDQPSQSPTFAIKNVARNGGCIPGEMLFEIILYGPHGWGGAMLGVMEGIDASRYHFIGTLEKGSNIKKIGICLKKNVCYRVLTTKGQFPQTIGWEFRWVRLGVGLSGDFIAKSGAPADCTFSVWESACATTCNSDSFPERLSVLEATATDSPTEWPTMSPTQTPSQTPSKEPSHEPSQDISQEPSQDTSQEPSPLHSVQPSSSPSGRDTPKPLGSEPPKLMVPGGQGPGTIESFLPNPPPVNPPTGYFRYDARRRSEGGTGFGPGMKWEISNDGSSDFTNFTYVNNQWKKINGNHTAETKYWKEFREYLPQNLGENQCGETNGKQSPIDLVVSEGAECHEFHEIRHRPGDFRLDDTEVETLILPSKLRIQFPRRIGKEPDVPSADIPFGWQKQMDVLHIDIKIPSEHTVNGKRFAAEYQMFLLSTKTDRGIPAISILMDLHPEDEENSSFQKAIDEFQKVFINDLLLCKEKIERLKTQQLQGRTFEKERNTMKSSALIDLVDKLIAEEDDEVDSQKRRLADPKTSKGRWDPFHQGDILRSIWFYGYKGSLTEPPCTQLVHWRVIDEPMLISSTQLMHMKRLLFDHIDADCVPTSVQWEGSVARPIQQSTTTPVWKCSCKNFLSDDDREALGVSTC</sequence>
<dbReference type="PANTHER" id="PTHR18952:SF265">
    <property type="entry name" value="CARBONIC ANHYDRASE"/>
    <property type="match status" value="1"/>
</dbReference>
<dbReference type="EMBL" id="HBNS01003630">
    <property type="protein sequence ID" value="CAE4583901.1"/>
    <property type="molecule type" value="Transcribed_RNA"/>
</dbReference>
<evidence type="ECO:0000259" key="8">
    <source>
        <dbReference type="PROSITE" id="PS51144"/>
    </source>
</evidence>
<dbReference type="GO" id="GO:0008270">
    <property type="term" value="F:zinc ion binding"/>
    <property type="evidence" value="ECO:0007669"/>
    <property type="project" value="InterPro"/>
</dbReference>
<feature type="region of interest" description="Disordered" evidence="7">
    <location>
        <begin position="1"/>
        <end position="120"/>
    </location>
</feature>
<dbReference type="PANTHER" id="PTHR18952">
    <property type="entry name" value="CARBONIC ANHYDRASE"/>
    <property type="match status" value="1"/>
</dbReference>
<dbReference type="Gene3D" id="3.10.200.10">
    <property type="entry name" value="Alpha carbonic anhydrase"/>
    <property type="match status" value="1"/>
</dbReference>
<evidence type="ECO:0000313" key="9">
    <source>
        <dbReference type="EMBL" id="CAE4583901.1"/>
    </source>
</evidence>
<keyword evidence="4" id="KW-0862">Zinc</keyword>
<dbReference type="InterPro" id="IPR023561">
    <property type="entry name" value="Carbonic_anhydrase_a-class"/>
</dbReference>
<evidence type="ECO:0000256" key="1">
    <source>
        <dbReference type="ARBA" id="ARBA00010718"/>
    </source>
</evidence>
<name>A0A7S4QHJ5_9STRA</name>
<feature type="compositionally biased region" description="Low complexity" evidence="7">
    <location>
        <begin position="75"/>
        <end position="104"/>
    </location>
</feature>
<gene>
    <name evidence="9" type="ORF">DBRI00130_LOCUS2943</name>
</gene>
<dbReference type="EC" id="4.2.1.1" evidence="2"/>
<dbReference type="SUPFAM" id="SSF51069">
    <property type="entry name" value="Carbonic anhydrase"/>
    <property type="match status" value="1"/>
</dbReference>
<evidence type="ECO:0000256" key="5">
    <source>
        <dbReference type="ARBA" id="ARBA00023239"/>
    </source>
</evidence>